<proteinExistence type="predicted"/>
<name>A0AA86N3K2_9BACT</name>
<feature type="region of interest" description="Disordered" evidence="1">
    <location>
        <begin position="129"/>
        <end position="158"/>
    </location>
</feature>
<dbReference type="RefSeq" id="WP_289271599.1">
    <property type="nucleotide sequence ID" value="NZ_OX365700.1"/>
</dbReference>
<organism evidence="2 3">
    <name type="scientific">Nitrospira tepida</name>
    <dbReference type="NCBI Taxonomy" id="2973512"/>
    <lineage>
        <taxon>Bacteria</taxon>
        <taxon>Pseudomonadati</taxon>
        <taxon>Nitrospirota</taxon>
        <taxon>Nitrospiria</taxon>
        <taxon>Nitrospirales</taxon>
        <taxon>Nitrospiraceae</taxon>
        <taxon>Nitrospira</taxon>
    </lineage>
</organism>
<evidence type="ECO:0000256" key="1">
    <source>
        <dbReference type="SAM" id="MobiDB-lite"/>
    </source>
</evidence>
<evidence type="ECO:0000313" key="3">
    <source>
        <dbReference type="Proteomes" id="UP001179121"/>
    </source>
</evidence>
<dbReference type="PROSITE" id="PS51257">
    <property type="entry name" value="PROKAR_LIPOPROTEIN"/>
    <property type="match status" value="1"/>
</dbReference>
<dbReference type="EMBL" id="OX365700">
    <property type="protein sequence ID" value="CAI4034193.1"/>
    <property type="molecule type" value="Genomic_DNA"/>
</dbReference>
<keyword evidence="3" id="KW-1185">Reference proteome</keyword>
<protein>
    <recommendedName>
        <fullName evidence="4">Lipoprotein</fullName>
    </recommendedName>
</protein>
<evidence type="ECO:0008006" key="4">
    <source>
        <dbReference type="Google" id="ProtNLM"/>
    </source>
</evidence>
<evidence type="ECO:0000313" key="2">
    <source>
        <dbReference type="EMBL" id="CAI4034193.1"/>
    </source>
</evidence>
<dbReference type="KEGG" id="nti:DNFV4_04637"/>
<gene>
    <name evidence="2" type="ORF">DNFV4_04637</name>
</gene>
<dbReference type="Proteomes" id="UP001179121">
    <property type="component" value="Chromosome"/>
</dbReference>
<accession>A0AA86N3K2</accession>
<sequence>MKRDRSGLWMMGAFLPLISSLLTGCSQIPQQPVLPPAASVIEGEPAFSVLAGSWEYEEGTAVVPLEIDRSGVGTYPYKGGRLITDRLDDHHWRGRWHQPENDREGGFEVTLAPDFSEGDGRWWYTRIGHNQTPTEKGGTFHLTRSEPPSGPLPALTAR</sequence>
<dbReference type="AlphaFoldDB" id="A0AA86N3K2"/>
<reference evidence="2" key="1">
    <citation type="submission" date="2022-10" db="EMBL/GenBank/DDBJ databases">
        <authorList>
            <person name="Koch H."/>
        </authorList>
    </citation>
    <scope>NUCLEOTIDE SEQUENCE</scope>
    <source>
        <strain evidence="2">DNF</strain>
    </source>
</reference>